<comment type="catalytic activity">
    <reaction evidence="4">
        <text>an aldehyde + NAD(+) + H2O = a carboxylate + NADH + 2 H(+)</text>
        <dbReference type="Rhea" id="RHEA:16185"/>
        <dbReference type="ChEBI" id="CHEBI:15377"/>
        <dbReference type="ChEBI" id="CHEBI:15378"/>
        <dbReference type="ChEBI" id="CHEBI:17478"/>
        <dbReference type="ChEBI" id="CHEBI:29067"/>
        <dbReference type="ChEBI" id="CHEBI:57540"/>
        <dbReference type="ChEBI" id="CHEBI:57945"/>
        <dbReference type="EC" id="1.2.1.3"/>
    </reaction>
</comment>
<dbReference type="InterPro" id="IPR029510">
    <property type="entry name" value="Ald_DH_CS_GLU"/>
</dbReference>
<dbReference type="EC" id="1.2.1.3" evidence="3"/>
<evidence type="ECO:0000259" key="7">
    <source>
        <dbReference type="Pfam" id="PF00171"/>
    </source>
</evidence>
<dbReference type="InterPro" id="IPR016162">
    <property type="entry name" value="Ald_DH_N"/>
</dbReference>
<dbReference type="EMBL" id="KV745042">
    <property type="protein sequence ID" value="OCK78758.1"/>
    <property type="molecule type" value="Genomic_DNA"/>
</dbReference>
<comment type="similarity">
    <text evidence="1 6">Belongs to the aldehyde dehydrogenase family.</text>
</comment>
<evidence type="ECO:0000256" key="4">
    <source>
        <dbReference type="ARBA" id="ARBA00049194"/>
    </source>
</evidence>
<dbReference type="InterPro" id="IPR015590">
    <property type="entry name" value="Aldehyde_DH_dom"/>
</dbReference>
<keyword evidence="9" id="KW-1185">Reference proteome</keyword>
<dbReference type="FunFam" id="3.40.605.10:FF:000007">
    <property type="entry name" value="NAD/NADP-dependent betaine aldehyde dehydrogenase"/>
    <property type="match status" value="1"/>
</dbReference>
<dbReference type="PANTHER" id="PTHR11699">
    <property type="entry name" value="ALDEHYDE DEHYDROGENASE-RELATED"/>
    <property type="match status" value="1"/>
</dbReference>
<organism evidence="8 9">
    <name type="scientific">Lepidopterella palustris CBS 459.81</name>
    <dbReference type="NCBI Taxonomy" id="1314670"/>
    <lineage>
        <taxon>Eukaryota</taxon>
        <taxon>Fungi</taxon>
        <taxon>Dikarya</taxon>
        <taxon>Ascomycota</taxon>
        <taxon>Pezizomycotina</taxon>
        <taxon>Dothideomycetes</taxon>
        <taxon>Pleosporomycetidae</taxon>
        <taxon>Mytilinidiales</taxon>
        <taxon>Argynnaceae</taxon>
        <taxon>Lepidopterella</taxon>
    </lineage>
</organism>
<dbReference type="Proteomes" id="UP000250266">
    <property type="component" value="Unassembled WGS sequence"/>
</dbReference>
<dbReference type="PROSITE" id="PS00687">
    <property type="entry name" value="ALDEHYDE_DEHYDR_GLU"/>
    <property type="match status" value="1"/>
</dbReference>
<evidence type="ECO:0000256" key="2">
    <source>
        <dbReference type="ARBA" id="ARBA00023002"/>
    </source>
</evidence>
<sequence>MASNGTKSFIQTKLFINNEYVNAKSGETLSVYNPADESLIVDNVEVAGEADVDAAVDAAAAAFKGEWSTWTGPKRSVAMLKMADLIDAHAKDICPLETKAMGMPLSVSGFIVKLAADIWRYYAGWTDKIAGEQYPADDGVYNIVQYEPLGVCAGIGAWNASVALYAFKTAAAVAAGNTTIYKGSEKSPLGILTMGALAKEAGFPPGVINIITGDGKTGAMLASHMNIQKISFTGSVFVGKKVQELAAKSNLKRVTLELGGKSPSFIFDDADIENALTHHSQNFLFNTGQICVSTSRTFVHEAIAPKFIEALKGRFEAASNGIGIPMEPMTFIGPLADKKQFDRVMEFIEIGKGEAELITGGTRKGDKGWYVEPTIFLNPKVDARIYREEIFGPVMAIRTFKTEEEAIELANDTNFGLSACVFTTSVSRALRIASKIEAGTVNINSSHPLSIGIPFGGKKQSGIGREAGKAGLLAYMETKTININMNV</sequence>
<gene>
    <name evidence="8" type="ORF">K432DRAFT_331512</name>
</gene>
<dbReference type="Pfam" id="PF00171">
    <property type="entry name" value="Aldedh"/>
    <property type="match status" value="1"/>
</dbReference>
<evidence type="ECO:0000256" key="5">
    <source>
        <dbReference type="PROSITE-ProRule" id="PRU10007"/>
    </source>
</evidence>
<protein>
    <recommendedName>
        <fullName evidence="3">aldehyde dehydrogenase (NAD(+))</fullName>
        <ecNumber evidence="3">1.2.1.3</ecNumber>
    </recommendedName>
</protein>
<evidence type="ECO:0000256" key="6">
    <source>
        <dbReference type="RuleBase" id="RU003345"/>
    </source>
</evidence>
<evidence type="ECO:0000256" key="1">
    <source>
        <dbReference type="ARBA" id="ARBA00009986"/>
    </source>
</evidence>
<dbReference type="GO" id="GO:0004029">
    <property type="term" value="F:aldehyde dehydrogenase (NAD+) activity"/>
    <property type="evidence" value="ECO:0007669"/>
    <property type="project" value="UniProtKB-EC"/>
</dbReference>
<dbReference type="Gene3D" id="3.40.605.10">
    <property type="entry name" value="Aldehyde Dehydrogenase, Chain A, domain 1"/>
    <property type="match status" value="1"/>
</dbReference>
<dbReference type="SUPFAM" id="SSF53720">
    <property type="entry name" value="ALDH-like"/>
    <property type="match status" value="1"/>
</dbReference>
<dbReference type="Gene3D" id="3.40.309.10">
    <property type="entry name" value="Aldehyde Dehydrogenase, Chain A, domain 2"/>
    <property type="match status" value="1"/>
</dbReference>
<accession>A0A8E2E7I5</accession>
<reference evidence="8 9" key="1">
    <citation type="journal article" date="2016" name="Nat. Commun.">
        <title>Ectomycorrhizal ecology is imprinted in the genome of the dominant symbiotic fungus Cenococcum geophilum.</title>
        <authorList>
            <consortium name="DOE Joint Genome Institute"/>
            <person name="Peter M."/>
            <person name="Kohler A."/>
            <person name="Ohm R.A."/>
            <person name="Kuo A."/>
            <person name="Krutzmann J."/>
            <person name="Morin E."/>
            <person name="Arend M."/>
            <person name="Barry K.W."/>
            <person name="Binder M."/>
            <person name="Choi C."/>
            <person name="Clum A."/>
            <person name="Copeland A."/>
            <person name="Grisel N."/>
            <person name="Haridas S."/>
            <person name="Kipfer T."/>
            <person name="LaButti K."/>
            <person name="Lindquist E."/>
            <person name="Lipzen A."/>
            <person name="Maire R."/>
            <person name="Meier B."/>
            <person name="Mihaltcheva S."/>
            <person name="Molinier V."/>
            <person name="Murat C."/>
            <person name="Poggeler S."/>
            <person name="Quandt C.A."/>
            <person name="Sperisen C."/>
            <person name="Tritt A."/>
            <person name="Tisserant E."/>
            <person name="Crous P.W."/>
            <person name="Henrissat B."/>
            <person name="Nehls U."/>
            <person name="Egli S."/>
            <person name="Spatafora J.W."/>
            <person name="Grigoriev I.V."/>
            <person name="Martin F.M."/>
        </authorList>
    </citation>
    <scope>NUCLEOTIDE SEQUENCE [LARGE SCALE GENOMIC DNA]</scope>
    <source>
        <strain evidence="8 9">CBS 459.81</strain>
    </source>
</reference>
<evidence type="ECO:0000313" key="9">
    <source>
        <dbReference type="Proteomes" id="UP000250266"/>
    </source>
</evidence>
<dbReference type="InterPro" id="IPR016161">
    <property type="entry name" value="Ald_DH/histidinol_DH"/>
</dbReference>
<keyword evidence="2 6" id="KW-0560">Oxidoreductase</keyword>
<dbReference type="OrthoDB" id="310895at2759"/>
<name>A0A8E2E7I5_9PEZI</name>
<evidence type="ECO:0000313" key="8">
    <source>
        <dbReference type="EMBL" id="OCK78758.1"/>
    </source>
</evidence>
<proteinExistence type="inferred from homology"/>
<feature type="domain" description="Aldehyde dehydrogenase" evidence="7">
    <location>
        <begin position="21"/>
        <end position="481"/>
    </location>
</feature>
<dbReference type="AlphaFoldDB" id="A0A8E2E7I5"/>
<dbReference type="InterPro" id="IPR016163">
    <property type="entry name" value="Ald_DH_C"/>
</dbReference>
<evidence type="ECO:0000256" key="3">
    <source>
        <dbReference type="ARBA" id="ARBA00024226"/>
    </source>
</evidence>
<feature type="active site" evidence="5">
    <location>
        <position position="257"/>
    </location>
</feature>
<dbReference type="FunFam" id="3.40.309.10:FF:000012">
    <property type="entry name" value="Betaine aldehyde dehydrogenase"/>
    <property type="match status" value="1"/>
</dbReference>